<gene>
    <name evidence="2" type="ORF">Q6348_02080</name>
</gene>
<dbReference type="InterPro" id="IPR045970">
    <property type="entry name" value="DUF5926"/>
</dbReference>
<proteinExistence type="predicted"/>
<feature type="domain" description="DUF5926" evidence="1">
    <location>
        <begin position="11"/>
        <end position="277"/>
    </location>
</feature>
<evidence type="ECO:0000259" key="1">
    <source>
        <dbReference type="Pfam" id="PF19348"/>
    </source>
</evidence>
<evidence type="ECO:0000313" key="2">
    <source>
        <dbReference type="EMBL" id="MDO8105979.1"/>
    </source>
</evidence>
<organism evidence="2 3">
    <name type="scientific">Actinotalea lenta</name>
    <dbReference type="NCBI Taxonomy" id="3064654"/>
    <lineage>
        <taxon>Bacteria</taxon>
        <taxon>Bacillati</taxon>
        <taxon>Actinomycetota</taxon>
        <taxon>Actinomycetes</taxon>
        <taxon>Micrococcales</taxon>
        <taxon>Cellulomonadaceae</taxon>
        <taxon>Actinotalea</taxon>
    </lineage>
</organism>
<evidence type="ECO:0000313" key="3">
    <source>
        <dbReference type="Proteomes" id="UP001232536"/>
    </source>
</evidence>
<dbReference type="Proteomes" id="UP001232536">
    <property type="component" value="Unassembled WGS sequence"/>
</dbReference>
<name>A0ABT9D5C9_9CELL</name>
<accession>A0ABT9D5C9</accession>
<comment type="caution">
    <text evidence="2">The sequence shown here is derived from an EMBL/GenBank/DDBJ whole genome shotgun (WGS) entry which is preliminary data.</text>
</comment>
<dbReference type="RefSeq" id="WP_304599672.1">
    <property type="nucleotide sequence ID" value="NZ_JAUQYO010000002.1"/>
</dbReference>
<dbReference type="Pfam" id="PF19348">
    <property type="entry name" value="DUF5926"/>
    <property type="match status" value="1"/>
</dbReference>
<reference evidence="2 3" key="1">
    <citation type="submission" date="2023-07" db="EMBL/GenBank/DDBJ databases">
        <title>Description of novel actinomycetes strains, isolated from tidal flat sediment.</title>
        <authorList>
            <person name="Lu C."/>
        </authorList>
    </citation>
    <scope>NUCLEOTIDE SEQUENCE [LARGE SCALE GENOMIC DNA]</scope>
    <source>
        <strain evidence="2 3">SYSU T00b441</strain>
    </source>
</reference>
<dbReference type="EMBL" id="JAUQYP010000001">
    <property type="protein sequence ID" value="MDO8105979.1"/>
    <property type="molecule type" value="Genomic_DNA"/>
</dbReference>
<sequence length="277" mass="29650">MSKGVDFVLRPFEGLPGETDLVALREVVPAATATARTTAELGARDVVLATVLPMAWPALHRGDGAVMVGLQQNAGSGDASRDLAVALLAALDAPVGTPVQHLGPIEPGPRLQDVLDLDAPFEVTVHEGFDFWTAAGVELTQDMRDSLDRMNESVVPTARLAAAPSAYWARMGDKEFLRWALPHDEDAFLDALARLHARRESGLGPQGRDGRYVGAFRSCGIVVPVWDLAPGTEPEMVEEPLAELAARLEGSLAVTEPLDATQRRARAGLVARQLTLR</sequence>
<keyword evidence="3" id="KW-1185">Reference proteome</keyword>
<protein>
    <submittedName>
        <fullName evidence="2">DUF5926 family protein</fullName>
    </submittedName>
</protein>